<dbReference type="eggNOG" id="ENOG502RYMW">
    <property type="taxonomic scope" value="Eukaryota"/>
</dbReference>
<dbReference type="GO" id="GO:0000127">
    <property type="term" value="C:transcription factor TFIIIC complex"/>
    <property type="evidence" value="ECO:0007669"/>
    <property type="project" value="TreeGrafter"/>
</dbReference>
<dbReference type="InterPro" id="IPR042771">
    <property type="entry name" value="GTF3C6-like"/>
</dbReference>
<reference evidence="3 4" key="1">
    <citation type="journal article" date="2012" name="Science">
        <title>The Paleozoic origin of enzymatic lignin decomposition reconstructed from 31 fungal genomes.</title>
        <authorList>
            <person name="Floudas D."/>
            <person name="Binder M."/>
            <person name="Riley R."/>
            <person name="Barry K."/>
            <person name="Blanchette R.A."/>
            <person name="Henrissat B."/>
            <person name="Martinez A.T."/>
            <person name="Otillar R."/>
            <person name="Spatafora J.W."/>
            <person name="Yadav J.S."/>
            <person name="Aerts A."/>
            <person name="Benoit I."/>
            <person name="Boyd A."/>
            <person name="Carlson A."/>
            <person name="Copeland A."/>
            <person name="Coutinho P.M."/>
            <person name="de Vries R.P."/>
            <person name="Ferreira P."/>
            <person name="Findley K."/>
            <person name="Foster B."/>
            <person name="Gaskell J."/>
            <person name="Glotzer D."/>
            <person name="Gorecki P."/>
            <person name="Heitman J."/>
            <person name="Hesse C."/>
            <person name="Hori C."/>
            <person name="Igarashi K."/>
            <person name="Jurgens J.A."/>
            <person name="Kallen N."/>
            <person name="Kersten P."/>
            <person name="Kohler A."/>
            <person name="Kuees U."/>
            <person name="Kumar T.K.A."/>
            <person name="Kuo A."/>
            <person name="LaButti K."/>
            <person name="Larrondo L.F."/>
            <person name="Lindquist E."/>
            <person name="Ling A."/>
            <person name="Lombard V."/>
            <person name="Lucas S."/>
            <person name="Lundell T."/>
            <person name="Martin R."/>
            <person name="McLaughlin D.J."/>
            <person name="Morgenstern I."/>
            <person name="Morin E."/>
            <person name="Murat C."/>
            <person name="Nagy L.G."/>
            <person name="Nolan M."/>
            <person name="Ohm R.A."/>
            <person name="Patyshakuliyeva A."/>
            <person name="Rokas A."/>
            <person name="Ruiz-Duenas F.J."/>
            <person name="Sabat G."/>
            <person name="Salamov A."/>
            <person name="Samejima M."/>
            <person name="Schmutz J."/>
            <person name="Slot J.C."/>
            <person name="St John F."/>
            <person name="Stenlid J."/>
            <person name="Sun H."/>
            <person name="Sun S."/>
            <person name="Syed K."/>
            <person name="Tsang A."/>
            <person name="Wiebenga A."/>
            <person name="Young D."/>
            <person name="Pisabarro A."/>
            <person name="Eastwood D.C."/>
            <person name="Martin F."/>
            <person name="Cullen D."/>
            <person name="Grigoriev I.V."/>
            <person name="Hibbett D.S."/>
        </authorList>
    </citation>
    <scope>NUCLEOTIDE SEQUENCE [LARGE SCALE GENOMIC DNA]</scope>
    <source>
        <strain evidence="3 4">ATCC 11539</strain>
    </source>
</reference>
<dbReference type="Proteomes" id="UP000030669">
    <property type="component" value="Unassembled WGS sequence"/>
</dbReference>
<feature type="region of interest" description="Disordered" evidence="1">
    <location>
        <begin position="116"/>
        <end position="200"/>
    </location>
</feature>
<dbReference type="EMBL" id="KB469306">
    <property type="protein sequence ID" value="EPQ53221.1"/>
    <property type="molecule type" value="Genomic_DNA"/>
</dbReference>
<evidence type="ECO:0000256" key="1">
    <source>
        <dbReference type="SAM" id="MobiDB-lite"/>
    </source>
</evidence>
<accession>S7PZW6</accession>
<dbReference type="GO" id="GO:0006383">
    <property type="term" value="P:transcription by RNA polymerase III"/>
    <property type="evidence" value="ECO:0007669"/>
    <property type="project" value="InterPro"/>
</dbReference>
<dbReference type="OMA" id="AKDDHDR"/>
<dbReference type="InterPro" id="IPR019481">
    <property type="entry name" value="TFIIIC_triple_barrel"/>
</dbReference>
<organism evidence="3 4">
    <name type="scientific">Gloeophyllum trabeum (strain ATCC 11539 / FP-39264 / Madison 617)</name>
    <name type="common">Brown rot fungus</name>
    <dbReference type="NCBI Taxonomy" id="670483"/>
    <lineage>
        <taxon>Eukaryota</taxon>
        <taxon>Fungi</taxon>
        <taxon>Dikarya</taxon>
        <taxon>Basidiomycota</taxon>
        <taxon>Agaricomycotina</taxon>
        <taxon>Agaricomycetes</taxon>
        <taxon>Gloeophyllales</taxon>
        <taxon>Gloeophyllaceae</taxon>
        <taxon>Gloeophyllum</taxon>
    </lineage>
</organism>
<evidence type="ECO:0000313" key="3">
    <source>
        <dbReference type="EMBL" id="EPQ53221.1"/>
    </source>
</evidence>
<dbReference type="OrthoDB" id="1877767at2759"/>
<feature type="domain" description="Transcription factor TFIIIC triple barrel" evidence="2">
    <location>
        <begin position="27"/>
        <end position="114"/>
    </location>
</feature>
<gene>
    <name evidence="3" type="ORF">GLOTRDRAFT_63901</name>
</gene>
<evidence type="ECO:0000259" key="2">
    <source>
        <dbReference type="Pfam" id="PF10419"/>
    </source>
</evidence>
<dbReference type="AlphaFoldDB" id="S7PZW6"/>
<dbReference type="Gene3D" id="2.60.40.4370">
    <property type="match status" value="1"/>
</dbReference>
<dbReference type="GeneID" id="19307578"/>
<dbReference type="PANTHER" id="PTHR21860">
    <property type="entry name" value="TRANSCRIPTION INITIATION FACTOR IIIC TFIIIC , POLYPEPTIDE 6-RELATED"/>
    <property type="match status" value="1"/>
</dbReference>
<proteinExistence type="predicted"/>
<dbReference type="PANTHER" id="PTHR21860:SF2">
    <property type="entry name" value="GENERAL TRANSCRIPTION FACTOR 3C POLYPEPTIDE 6"/>
    <property type="match status" value="1"/>
</dbReference>
<dbReference type="HOGENOM" id="CLU_092490_1_0_1"/>
<name>S7PZW6_GLOTA</name>
<dbReference type="RefSeq" id="XP_007868500.1">
    <property type="nucleotide sequence ID" value="XM_007870309.1"/>
</dbReference>
<evidence type="ECO:0000313" key="4">
    <source>
        <dbReference type="Proteomes" id="UP000030669"/>
    </source>
</evidence>
<feature type="compositionally biased region" description="Basic residues" evidence="1">
    <location>
        <begin position="147"/>
        <end position="158"/>
    </location>
</feature>
<protein>
    <recommendedName>
        <fullName evidence="2">Transcription factor TFIIIC triple barrel domain-containing protein</fullName>
    </recommendedName>
</protein>
<dbReference type="Pfam" id="PF10419">
    <property type="entry name" value="TFIIIC_sub6"/>
    <property type="match status" value="1"/>
</dbReference>
<dbReference type="KEGG" id="gtr:GLOTRDRAFT_63901"/>
<feature type="compositionally biased region" description="Polar residues" evidence="1">
    <location>
        <begin position="170"/>
        <end position="179"/>
    </location>
</feature>
<feature type="compositionally biased region" description="Acidic residues" evidence="1">
    <location>
        <begin position="189"/>
        <end position="200"/>
    </location>
</feature>
<sequence length="200" mass="22188">MSGLPNTSLFPGYRQVDPFEPDEEYEEEEEVSYVTLDMGSIDPTLLPSLSAFRLIGLDTPTPFIQLGGCIFKGQHHNLLGTELLFTDEDSQPSRRGVICIGTSERRILFKEVHVKPRQAEESDDVEEPSQKPSGITPAVRSIESLTKAKKGRPGRRPKQPPQVELRDNSHTAMSDSQMPDAQAHTDIAPEGDEAMDIDET</sequence>
<keyword evidence="4" id="KW-1185">Reference proteome</keyword>
<dbReference type="STRING" id="670483.S7PZW6"/>